<comment type="similarity">
    <text evidence="3">Belongs to the FdhD family.</text>
</comment>
<evidence type="ECO:0000313" key="4">
    <source>
        <dbReference type="EMBL" id="MCQ8280052.1"/>
    </source>
</evidence>
<comment type="function">
    <text evidence="3">Required for formate dehydrogenase (FDH) activity. Acts as a sulfur carrier protein that transfers sulfur from IscS to the molybdenum cofactor prior to its insertion into FDH.</text>
</comment>
<comment type="caution">
    <text evidence="3">Lacks conserved residue(s) required for the propagation of feature annotation.</text>
</comment>
<sequence>MRIETDGTMVTDTIDGALAARRLAWRGAALEDGSRSVAEELPLVLSFNRISHAVMLGSPIDLEDFAVGFSLADGVIERAEQILSFEAVRLGDPVRGIELRMTLSPDRLDALDGRRRFIAGPSGCGLCGLDSLEAALRPVRQVAPGPIHAASTIAAAVGSLREAQALNRQTRAVHAAGFWRDADGLVLLREDVGRHNALDKLHGGLARRGIAAASGIVVMTSRVSVELVQKAATMGAPVLAAISAPTSLAIATAQEAGITLVAIARDDGFEIFTHPDRIAA</sequence>
<dbReference type="PIRSF" id="PIRSF015626">
    <property type="entry name" value="FdhD"/>
    <property type="match status" value="1"/>
</dbReference>
<keyword evidence="2 3" id="KW-0501">Molybdenum cofactor biosynthesis</keyword>
<protein>
    <recommendedName>
        <fullName evidence="3">Sulfur carrier protein FdhD</fullName>
    </recommendedName>
</protein>
<accession>A0ABT1WCU2</accession>
<organism evidence="4 5">
    <name type="scientific">Endosaccharibacter trunci</name>
    <dbReference type="NCBI Taxonomy" id="2812733"/>
    <lineage>
        <taxon>Bacteria</taxon>
        <taxon>Pseudomonadati</taxon>
        <taxon>Pseudomonadota</taxon>
        <taxon>Alphaproteobacteria</taxon>
        <taxon>Acetobacterales</taxon>
        <taxon>Acetobacteraceae</taxon>
        <taxon>Endosaccharibacter</taxon>
    </lineage>
</organism>
<proteinExistence type="inferred from homology"/>
<comment type="caution">
    <text evidence="4">The sequence shown here is derived from an EMBL/GenBank/DDBJ whole genome shotgun (WGS) entry which is preliminary data.</text>
</comment>
<evidence type="ECO:0000313" key="5">
    <source>
        <dbReference type="Proteomes" id="UP001524587"/>
    </source>
</evidence>
<dbReference type="Gene3D" id="3.10.20.10">
    <property type="match status" value="1"/>
</dbReference>
<dbReference type="Pfam" id="PF02634">
    <property type="entry name" value="FdhD-NarQ"/>
    <property type="match status" value="1"/>
</dbReference>
<keyword evidence="5" id="KW-1185">Reference proteome</keyword>
<gene>
    <name evidence="3 4" type="primary">fdhD</name>
    <name evidence="4" type="ORF">NFI95_16545</name>
</gene>
<evidence type="ECO:0000256" key="2">
    <source>
        <dbReference type="ARBA" id="ARBA00023150"/>
    </source>
</evidence>
<reference evidence="4 5" key="1">
    <citation type="submission" date="2022-06" db="EMBL/GenBank/DDBJ databases">
        <title>Endosaccharibacter gen. nov., sp. nov., endophytic bacteria isolated from sugarcane.</title>
        <authorList>
            <person name="Pitiwittayakul N."/>
            <person name="Yukphan P."/>
            <person name="Charoenyingcharoen P."/>
            <person name="Tanasupawat S."/>
        </authorList>
    </citation>
    <scope>NUCLEOTIDE SEQUENCE [LARGE SCALE GENOMIC DNA]</scope>
    <source>
        <strain evidence="4 5">KSS8</strain>
    </source>
</reference>
<dbReference type="SUPFAM" id="SSF53927">
    <property type="entry name" value="Cytidine deaminase-like"/>
    <property type="match status" value="1"/>
</dbReference>
<dbReference type="InterPro" id="IPR003786">
    <property type="entry name" value="FdhD"/>
</dbReference>
<evidence type="ECO:0000256" key="1">
    <source>
        <dbReference type="ARBA" id="ARBA00022490"/>
    </source>
</evidence>
<feature type="active site" description="Cysteine persulfide intermediate" evidence="3">
    <location>
        <position position="124"/>
    </location>
</feature>
<dbReference type="NCBIfam" id="TIGR00129">
    <property type="entry name" value="fdhD_narQ"/>
    <property type="match status" value="1"/>
</dbReference>
<dbReference type="RefSeq" id="WP_422865540.1">
    <property type="nucleotide sequence ID" value="NZ_JAMSKV010000021.1"/>
</dbReference>
<dbReference type="PANTHER" id="PTHR30592:SF1">
    <property type="entry name" value="SULFUR CARRIER PROTEIN FDHD"/>
    <property type="match status" value="1"/>
</dbReference>
<name>A0ABT1WCU2_9PROT</name>
<dbReference type="InterPro" id="IPR016193">
    <property type="entry name" value="Cytidine_deaminase-like"/>
</dbReference>
<dbReference type="Proteomes" id="UP001524587">
    <property type="component" value="Unassembled WGS sequence"/>
</dbReference>
<evidence type="ECO:0000256" key="3">
    <source>
        <dbReference type="HAMAP-Rule" id="MF_00187"/>
    </source>
</evidence>
<dbReference type="EMBL" id="JAMSKV010000021">
    <property type="protein sequence ID" value="MCQ8280052.1"/>
    <property type="molecule type" value="Genomic_DNA"/>
</dbReference>
<keyword evidence="1 3" id="KW-0963">Cytoplasm</keyword>
<dbReference type="PANTHER" id="PTHR30592">
    <property type="entry name" value="FORMATE DEHYDROGENASE"/>
    <property type="match status" value="1"/>
</dbReference>
<dbReference type="Gene3D" id="3.40.140.10">
    <property type="entry name" value="Cytidine Deaminase, domain 2"/>
    <property type="match status" value="1"/>
</dbReference>
<comment type="subcellular location">
    <subcellularLocation>
        <location evidence="3">Cytoplasm</location>
    </subcellularLocation>
</comment>
<dbReference type="HAMAP" id="MF_00187">
    <property type="entry name" value="FdhD"/>
    <property type="match status" value="1"/>
</dbReference>